<dbReference type="EMBL" id="JBHRYC010000086">
    <property type="protein sequence ID" value="MFC3638963.1"/>
    <property type="molecule type" value="Genomic_DNA"/>
</dbReference>
<accession>A0ABV7UKB8</accession>
<dbReference type="Proteomes" id="UP001595704">
    <property type="component" value="Unassembled WGS sequence"/>
</dbReference>
<name>A0ABV7UKB8_9HYPH</name>
<reference evidence="3" key="1">
    <citation type="journal article" date="2019" name="Int. J. Syst. Evol. Microbiol.">
        <title>The Global Catalogue of Microorganisms (GCM) 10K type strain sequencing project: providing services to taxonomists for standard genome sequencing and annotation.</title>
        <authorList>
            <consortium name="The Broad Institute Genomics Platform"/>
            <consortium name="The Broad Institute Genome Sequencing Center for Infectious Disease"/>
            <person name="Wu L."/>
            <person name="Ma J."/>
        </authorList>
    </citation>
    <scope>NUCLEOTIDE SEQUENCE [LARGE SCALE GENOMIC DNA]</scope>
    <source>
        <strain evidence="3">KCTC 42282</strain>
    </source>
</reference>
<evidence type="ECO:0000313" key="2">
    <source>
        <dbReference type="EMBL" id="MFC3638963.1"/>
    </source>
</evidence>
<comment type="caution">
    <text evidence="2">The sequence shown here is derived from an EMBL/GenBank/DDBJ whole genome shotgun (WGS) entry which is preliminary data.</text>
</comment>
<sequence>MIRQELRDFVDDVLDAGRVSEQDVLRLAGEILAGDVARRAEVDALAALDRLIGDRHPAWDDTFVDLAVAHVVAGAAASGQVERDVVNWLITTLDAAGAMTDNGLRIAIEVTRAANHVDQTLMTFVLQTMQARRPSVGFDAGVVASAPPAHASGRETGREMGGAALGRRAPDSGQALEAAA</sequence>
<protein>
    <recommendedName>
        <fullName evidence="4">DUF2267 domain-containing protein</fullName>
    </recommendedName>
</protein>
<evidence type="ECO:0008006" key="4">
    <source>
        <dbReference type="Google" id="ProtNLM"/>
    </source>
</evidence>
<evidence type="ECO:0000256" key="1">
    <source>
        <dbReference type="SAM" id="MobiDB-lite"/>
    </source>
</evidence>
<organism evidence="2 3">
    <name type="scientific">Camelimonas fluminis</name>
    <dbReference type="NCBI Taxonomy" id="1576911"/>
    <lineage>
        <taxon>Bacteria</taxon>
        <taxon>Pseudomonadati</taxon>
        <taxon>Pseudomonadota</taxon>
        <taxon>Alphaproteobacteria</taxon>
        <taxon>Hyphomicrobiales</taxon>
        <taxon>Chelatococcaceae</taxon>
        <taxon>Camelimonas</taxon>
    </lineage>
</organism>
<proteinExistence type="predicted"/>
<evidence type="ECO:0000313" key="3">
    <source>
        <dbReference type="Proteomes" id="UP001595704"/>
    </source>
</evidence>
<keyword evidence="3" id="KW-1185">Reference proteome</keyword>
<feature type="region of interest" description="Disordered" evidence="1">
    <location>
        <begin position="145"/>
        <end position="180"/>
    </location>
</feature>
<gene>
    <name evidence="2" type="ORF">ACFONL_16610</name>
</gene>
<dbReference type="RefSeq" id="WP_191318342.1">
    <property type="nucleotide sequence ID" value="NZ_BNCG01000003.1"/>
</dbReference>